<reference evidence="1 2" key="1">
    <citation type="submission" date="2017-11" db="EMBL/GenBank/DDBJ databases">
        <title>Draft Genome Sequence of Methylobacter psychrotolerans Sph1T, an Obligate Methanotroph from Low-Temperature Environments.</title>
        <authorList>
            <person name="Oshkin I.Y."/>
            <person name="Miroshnikov K."/>
            <person name="Belova S.E."/>
            <person name="Korzhenkov A."/>
            <person name="Toshchakov S.V."/>
            <person name="Dedysh S.N."/>
        </authorList>
    </citation>
    <scope>NUCLEOTIDE SEQUENCE [LARGE SCALE GENOMIC DNA]</scope>
    <source>
        <strain evidence="1 2">Sph1</strain>
    </source>
</reference>
<dbReference type="RefSeq" id="WP_103975239.1">
    <property type="nucleotide sequence ID" value="NZ_PGFZ01000009.1"/>
</dbReference>
<dbReference type="EMBL" id="PGFZ01000009">
    <property type="protein sequence ID" value="POZ50698.1"/>
    <property type="molecule type" value="Genomic_DNA"/>
</dbReference>
<organism evidence="1 2">
    <name type="scientific">Methylovulum psychrotolerans</name>
    <dbReference type="NCBI Taxonomy" id="1704499"/>
    <lineage>
        <taxon>Bacteria</taxon>
        <taxon>Pseudomonadati</taxon>
        <taxon>Pseudomonadota</taxon>
        <taxon>Gammaproteobacteria</taxon>
        <taxon>Methylococcales</taxon>
        <taxon>Methylococcaceae</taxon>
        <taxon>Methylovulum</taxon>
    </lineage>
</organism>
<protein>
    <recommendedName>
        <fullName evidence="3">DNA-binding protein</fullName>
    </recommendedName>
</protein>
<dbReference type="Proteomes" id="UP000237423">
    <property type="component" value="Unassembled WGS sequence"/>
</dbReference>
<evidence type="ECO:0000313" key="2">
    <source>
        <dbReference type="Proteomes" id="UP000237423"/>
    </source>
</evidence>
<dbReference type="AlphaFoldDB" id="A0A2S5CIQ6"/>
<evidence type="ECO:0000313" key="1">
    <source>
        <dbReference type="EMBL" id="POZ50698.1"/>
    </source>
</evidence>
<sequence length="199" mass="21984">MEMVSPKHPSKPDKAIIHQNDVSLLDFLKGHFEFSTDVKLATYLDLTRHAVYKVRAGDVALGNAVRLHLLEISGQFRQFIPLPDLSAKSLLDEIKNRLAGAAKPEKPSVADHIISDAELLAWFKQYIAATTDEAVAGKIGLKRTSLSMLRKGKSKFGIAPRIQIAGVLYPDADIAKLETLINDSGELAEFLVNKKEWLP</sequence>
<evidence type="ECO:0008006" key="3">
    <source>
        <dbReference type="Google" id="ProtNLM"/>
    </source>
</evidence>
<accession>A0A2S5CIQ6</accession>
<proteinExistence type="predicted"/>
<name>A0A2S5CIQ6_9GAMM</name>
<comment type="caution">
    <text evidence="1">The sequence shown here is derived from an EMBL/GenBank/DDBJ whole genome shotgun (WGS) entry which is preliminary data.</text>
</comment>
<gene>
    <name evidence="1" type="ORF">AADEFJLK_03595</name>
</gene>